<evidence type="ECO:0000256" key="3">
    <source>
        <dbReference type="ARBA" id="ARBA00023004"/>
    </source>
</evidence>
<evidence type="ECO:0000313" key="10">
    <source>
        <dbReference type="Proteomes" id="UP000001640"/>
    </source>
</evidence>
<dbReference type="GO" id="GO:0046872">
    <property type="term" value="F:metal ion binding"/>
    <property type="evidence" value="ECO:0007669"/>
    <property type="project" value="UniProtKB-KW"/>
</dbReference>
<dbReference type="InterPro" id="IPR002109">
    <property type="entry name" value="Glutaredoxin"/>
</dbReference>
<dbReference type="GO" id="GO:0015036">
    <property type="term" value="F:disulfide oxidoreductase activity"/>
    <property type="evidence" value="ECO:0007669"/>
    <property type="project" value="EnsemblFungi"/>
</dbReference>
<dbReference type="Gene3D" id="3.40.30.10">
    <property type="entry name" value="Glutaredoxin"/>
    <property type="match status" value="1"/>
</dbReference>
<keyword evidence="1" id="KW-0001">2Fe-2S</keyword>
<dbReference type="GO" id="GO:1990229">
    <property type="term" value="C:iron-sulfur cluster assembly complex"/>
    <property type="evidence" value="ECO:0007669"/>
    <property type="project" value="EnsemblFungi"/>
</dbReference>
<dbReference type="InterPro" id="IPR036249">
    <property type="entry name" value="Thioredoxin-like_sf"/>
</dbReference>
<dbReference type="Pfam" id="PF00462">
    <property type="entry name" value="Glutaredoxin"/>
    <property type="match status" value="1"/>
</dbReference>
<dbReference type="GO" id="GO:0005759">
    <property type="term" value="C:mitochondrial matrix"/>
    <property type="evidence" value="ECO:0007669"/>
    <property type="project" value="EnsemblFungi"/>
</dbReference>
<dbReference type="FunFam" id="3.40.30.10:FF:000005">
    <property type="entry name" value="Glutaredoxin 5"/>
    <property type="match status" value="1"/>
</dbReference>
<evidence type="ECO:0000256" key="2">
    <source>
        <dbReference type="ARBA" id="ARBA00022723"/>
    </source>
</evidence>
<dbReference type="OrthoDB" id="415696at2759"/>
<accession>G0VCK4</accession>
<keyword evidence="3" id="KW-0408">Iron</keyword>
<protein>
    <recommendedName>
        <fullName evidence="6">Monothiol glutaredoxin-5, mitochondrial</fullName>
    </recommendedName>
</protein>
<evidence type="ECO:0000256" key="7">
    <source>
        <dbReference type="SAM" id="MobiDB-lite"/>
    </source>
</evidence>
<keyword evidence="4" id="KW-0411">Iron-sulfur</keyword>
<dbReference type="PROSITE" id="PS51354">
    <property type="entry name" value="GLUTAREDOXIN_2"/>
    <property type="match status" value="1"/>
</dbReference>
<dbReference type="HOGENOM" id="CLU_026126_2_0_1"/>
<reference evidence="9 10" key="1">
    <citation type="journal article" date="2011" name="Proc. Natl. Acad. Sci. U.S.A.">
        <title>Evolutionary erosion of yeast sex chromosomes by mating-type switching accidents.</title>
        <authorList>
            <person name="Gordon J.L."/>
            <person name="Armisen D."/>
            <person name="Proux-Wera E."/>
            <person name="Oheigeartaigh S.S."/>
            <person name="Byrne K.P."/>
            <person name="Wolfe K.H."/>
        </authorList>
    </citation>
    <scope>NUCLEOTIDE SEQUENCE [LARGE SCALE GENOMIC DNA]</scope>
    <source>
        <strain evidence="10">ATCC 76901 / BCRC 22586 / CBS 4309 / NBRC 1992 / NRRL Y-12630</strain>
    </source>
</reference>
<evidence type="ECO:0000259" key="8">
    <source>
        <dbReference type="Pfam" id="PF00462"/>
    </source>
</evidence>
<dbReference type="GO" id="GO:0051537">
    <property type="term" value="F:2 iron, 2 sulfur cluster binding"/>
    <property type="evidence" value="ECO:0007669"/>
    <property type="project" value="UniProtKB-KW"/>
</dbReference>
<proteinExistence type="predicted"/>
<sequence>MFLSKFKLQRTISPLIRSSNLLFRPQPRLFMSTEIRKAIEDAVASAPVVLFMKGTPEFPKCGFSKATIQLLGQQGVDPAKFAAYNVLEDPELREAIKEFTEWPTIPQLFVENEFVGGCDVITSMARSGELAELLDEARALVPEEVEEKESDSKQEATQTKE</sequence>
<dbReference type="GO" id="GO:0034599">
    <property type="term" value="P:cellular response to oxidative stress"/>
    <property type="evidence" value="ECO:0007669"/>
    <property type="project" value="EnsemblFungi"/>
</dbReference>
<dbReference type="EMBL" id="HE576754">
    <property type="protein sequence ID" value="CCC69214.1"/>
    <property type="molecule type" value="Genomic_DNA"/>
</dbReference>
<dbReference type="RefSeq" id="XP_003675580.1">
    <property type="nucleotide sequence ID" value="XM_003675532.1"/>
</dbReference>
<dbReference type="InterPro" id="IPR033658">
    <property type="entry name" value="GRX_PICOT-like"/>
</dbReference>
<dbReference type="GO" id="GO:0044572">
    <property type="term" value="P:[4Fe-4S] cluster assembly"/>
    <property type="evidence" value="ECO:0007669"/>
    <property type="project" value="EnsemblFungi"/>
</dbReference>
<dbReference type="AlphaFoldDB" id="G0VCK4"/>
<evidence type="ECO:0000313" key="9">
    <source>
        <dbReference type="EMBL" id="CCC69214.1"/>
    </source>
</evidence>
<dbReference type="STRING" id="1064592.G0VCK4"/>
<dbReference type="SUPFAM" id="SSF52833">
    <property type="entry name" value="Thioredoxin-like"/>
    <property type="match status" value="1"/>
</dbReference>
<feature type="region of interest" description="Disordered" evidence="7">
    <location>
        <begin position="142"/>
        <end position="161"/>
    </location>
</feature>
<dbReference type="CDD" id="cd03028">
    <property type="entry name" value="GRX_PICOT_like"/>
    <property type="match status" value="1"/>
</dbReference>
<dbReference type="FunCoup" id="G0VCK4">
    <property type="interactions" value="1107"/>
</dbReference>
<dbReference type="InParanoid" id="G0VCK4"/>
<organism evidence="9 10">
    <name type="scientific">Naumovozyma castellii</name>
    <name type="common">Yeast</name>
    <name type="synonym">Saccharomyces castellii</name>
    <dbReference type="NCBI Taxonomy" id="27288"/>
    <lineage>
        <taxon>Eukaryota</taxon>
        <taxon>Fungi</taxon>
        <taxon>Dikarya</taxon>
        <taxon>Ascomycota</taxon>
        <taxon>Saccharomycotina</taxon>
        <taxon>Saccharomycetes</taxon>
        <taxon>Saccharomycetales</taxon>
        <taxon>Saccharomycetaceae</taxon>
        <taxon>Naumovozyma</taxon>
    </lineage>
</organism>
<gene>
    <name evidence="9" type="primary">NCAS0C02240</name>
    <name evidence="9" type="ordered locus">NCAS_0C02240</name>
</gene>
<dbReference type="eggNOG" id="KOG0911">
    <property type="taxonomic scope" value="Eukaryota"/>
</dbReference>
<feature type="domain" description="Glutaredoxin" evidence="8">
    <location>
        <begin position="48"/>
        <end position="115"/>
    </location>
</feature>
<evidence type="ECO:0000256" key="4">
    <source>
        <dbReference type="ARBA" id="ARBA00023014"/>
    </source>
</evidence>
<dbReference type="GO" id="GO:0044571">
    <property type="term" value="P:[2Fe-2S] cluster assembly"/>
    <property type="evidence" value="ECO:0007669"/>
    <property type="project" value="EnsemblFungi"/>
</dbReference>
<dbReference type="Proteomes" id="UP000001640">
    <property type="component" value="Chromosome 3"/>
</dbReference>
<keyword evidence="5" id="KW-0676">Redox-active center</keyword>
<dbReference type="InterPro" id="IPR004480">
    <property type="entry name" value="Monothiol_GRX-rel"/>
</dbReference>
<dbReference type="KEGG" id="ncs:NCAS_0C02240"/>
<keyword evidence="10" id="KW-1185">Reference proteome</keyword>
<dbReference type="PANTHER" id="PTHR10293">
    <property type="entry name" value="GLUTAREDOXIN FAMILY MEMBER"/>
    <property type="match status" value="1"/>
</dbReference>
<dbReference type="PANTHER" id="PTHR10293:SF16">
    <property type="entry name" value="GLUTAREDOXIN-RELATED PROTEIN 5, MITOCHONDRIAL"/>
    <property type="match status" value="1"/>
</dbReference>
<evidence type="ECO:0000256" key="1">
    <source>
        <dbReference type="ARBA" id="ARBA00022714"/>
    </source>
</evidence>
<dbReference type="NCBIfam" id="TIGR00365">
    <property type="entry name" value="Grx4 family monothiol glutaredoxin"/>
    <property type="match status" value="1"/>
</dbReference>
<name>G0VCK4_NAUCA</name>
<evidence type="ECO:0000256" key="6">
    <source>
        <dbReference type="ARBA" id="ARBA00067618"/>
    </source>
</evidence>
<feature type="compositionally biased region" description="Basic and acidic residues" evidence="7">
    <location>
        <begin position="150"/>
        <end position="161"/>
    </location>
</feature>
<dbReference type="OMA" id="TKLMPQC"/>
<dbReference type="GO" id="GO:0006970">
    <property type="term" value="P:response to osmotic stress"/>
    <property type="evidence" value="ECO:0007669"/>
    <property type="project" value="EnsemblFungi"/>
</dbReference>
<evidence type="ECO:0000256" key="5">
    <source>
        <dbReference type="ARBA" id="ARBA00023284"/>
    </source>
</evidence>
<reference key="2">
    <citation type="submission" date="2011-08" db="EMBL/GenBank/DDBJ databases">
        <title>Genome sequence of Naumovozyma castellii.</title>
        <authorList>
            <person name="Gordon J.L."/>
            <person name="Armisen D."/>
            <person name="Proux-Wera E."/>
            <person name="OhEigeartaigh S.S."/>
            <person name="Byrne K.P."/>
            <person name="Wolfe K.H."/>
        </authorList>
    </citation>
    <scope>NUCLEOTIDE SEQUENCE</scope>
    <source>
        <strain>Type strain:CBS 4309</strain>
    </source>
</reference>
<dbReference type="GeneID" id="96902797"/>
<keyword evidence="2" id="KW-0479">Metal-binding</keyword>